<sequence length="53" mass="6724">MKTRKEIEEQIDYLQRKIYYCKVNDLLYDMQKYEAELEILEEQYYNETFKSNE</sequence>
<proteinExistence type="predicted"/>
<protein>
    <submittedName>
        <fullName evidence="2">Uncharacterized protein</fullName>
    </submittedName>
</protein>
<accession>A0A6J7WKK6</accession>
<evidence type="ECO:0000256" key="1">
    <source>
        <dbReference type="SAM" id="Coils"/>
    </source>
</evidence>
<organism evidence="2">
    <name type="scientific">uncultured Caudovirales phage</name>
    <dbReference type="NCBI Taxonomy" id="2100421"/>
    <lineage>
        <taxon>Viruses</taxon>
        <taxon>Duplodnaviria</taxon>
        <taxon>Heunggongvirae</taxon>
        <taxon>Uroviricota</taxon>
        <taxon>Caudoviricetes</taxon>
        <taxon>Peduoviridae</taxon>
        <taxon>Maltschvirus</taxon>
        <taxon>Maltschvirus maltsch</taxon>
    </lineage>
</organism>
<feature type="coiled-coil region" evidence="1">
    <location>
        <begin position="23"/>
        <end position="50"/>
    </location>
</feature>
<evidence type="ECO:0000313" key="2">
    <source>
        <dbReference type="EMBL" id="CAB5218589.1"/>
    </source>
</evidence>
<reference evidence="2" key="1">
    <citation type="submission" date="2020-05" db="EMBL/GenBank/DDBJ databases">
        <authorList>
            <person name="Chiriac C."/>
            <person name="Salcher M."/>
            <person name="Ghai R."/>
            <person name="Kavagutti S V."/>
        </authorList>
    </citation>
    <scope>NUCLEOTIDE SEQUENCE</scope>
</reference>
<keyword evidence="1" id="KW-0175">Coiled coil</keyword>
<name>A0A6J7WKK6_9CAUD</name>
<gene>
    <name evidence="2" type="ORF">UFOVP211_37</name>
</gene>
<dbReference type="EMBL" id="LR798262">
    <property type="protein sequence ID" value="CAB5218589.1"/>
    <property type="molecule type" value="Genomic_DNA"/>
</dbReference>